<dbReference type="Pfam" id="PF20404">
    <property type="entry name" value="DUF6694"/>
    <property type="match status" value="1"/>
</dbReference>
<dbReference type="EMBL" id="AP018933">
    <property type="protein sequence ID" value="BBG28892.1"/>
    <property type="molecule type" value="Genomic_DNA"/>
</dbReference>
<organism evidence="1 2">
    <name type="scientific">Zymobacter palmae</name>
    <dbReference type="NCBI Taxonomy" id="33074"/>
    <lineage>
        <taxon>Bacteria</taxon>
        <taxon>Pseudomonadati</taxon>
        <taxon>Pseudomonadota</taxon>
        <taxon>Gammaproteobacteria</taxon>
        <taxon>Oceanospirillales</taxon>
        <taxon>Halomonadaceae</taxon>
        <taxon>Zymobacter group</taxon>
        <taxon>Zymobacter</taxon>
    </lineage>
</organism>
<keyword evidence="2" id="KW-1185">Reference proteome</keyword>
<sequence length="132" mass="14980">MPYHRDSLRKMTFKTVSSRMLRFLLTSTLATLICTLVGCQREPAIDLSSSESYLLSLQRIKASLSPEQSMKLDAAIESITQYEIQNALQHCAQPRLCTKDVINARLHQALHGRTAHDILNTEHEYALNQMHA</sequence>
<dbReference type="KEGG" id="zpl:ZBT109_0092"/>
<proteinExistence type="predicted"/>
<dbReference type="AlphaFoldDB" id="A0A348HB90"/>
<gene>
    <name evidence="1" type="ORF">ZBT109_0092</name>
</gene>
<dbReference type="RefSeq" id="WP_156934022.1">
    <property type="nucleotide sequence ID" value="NZ_AP018933.1"/>
</dbReference>
<protein>
    <submittedName>
        <fullName evidence="1">Predicted ornithine cyclodeaminase</fullName>
    </submittedName>
</protein>
<name>A0A348HB90_9GAMM</name>
<reference evidence="1 2" key="1">
    <citation type="submission" date="2018-09" db="EMBL/GenBank/DDBJ databases">
        <title>Zymobacter palmae IAM14233 (=T109) whole genome analysis.</title>
        <authorList>
            <person name="Yanase H."/>
        </authorList>
    </citation>
    <scope>NUCLEOTIDE SEQUENCE [LARGE SCALE GENOMIC DNA]</scope>
    <source>
        <strain evidence="1 2">IAM14233</strain>
    </source>
</reference>
<evidence type="ECO:0000313" key="1">
    <source>
        <dbReference type="EMBL" id="BBG28892.1"/>
    </source>
</evidence>
<accession>A0A348HB90</accession>
<dbReference type="InterPro" id="IPR046516">
    <property type="entry name" value="DUF6694"/>
</dbReference>
<dbReference type="Proteomes" id="UP000267342">
    <property type="component" value="Chromosome"/>
</dbReference>
<evidence type="ECO:0000313" key="2">
    <source>
        <dbReference type="Proteomes" id="UP000267342"/>
    </source>
</evidence>